<feature type="region of interest" description="Disordered" evidence="4">
    <location>
        <begin position="454"/>
        <end position="477"/>
    </location>
</feature>
<evidence type="ECO:0000313" key="6">
    <source>
        <dbReference type="Proteomes" id="UP000664859"/>
    </source>
</evidence>
<dbReference type="OrthoDB" id="120976at2759"/>
<dbReference type="GO" id="GO:0031267">
    <property type="term" value="F:small GTPase binding"/>
    <property type="evidence" value="ECO:0007669"/>
    <property type="project" value="TreeGrafter"/>
</dbReference>
<dbReference type="InterPro" id="IPR032675">
    <property type="entry name" value="LRR_dom_sf"/>
</dbReference>
<gene>
    <name evidence="5" type="ORF">JKP88DRAFT_280323</name>
</gene>
<feature type="compositionally biased region" description="Polar residues" evidence="4">
    <location>
        <begin position="454"/>
        <end position="468"/>
    </location>
</feature>
<dbReference type="Pfam" id="PF13516">
    <property type="entry name" value="LRR_6"/>
    <property type="match status" value="4"/>
</dbReference>
<organism evidence="5 6">
    <name type="scientific">Tribonema minus</name>
    <dbReference type="NCBI Taxonomy" id="303371"/>
    <lineage>
        <taxon>Eukaryota</taxon>
        <taxon>Sar</taxon>
        <taxon>Stramenopiles</taxon>
        <taxon>Ochrophyta</taxon>
        <taxon>PX clade</taxon>
        <taxon>Xanthophyceae</taxon>
        <taxon>Tribonematales</taxon>
        <taxon>Tribonemataceae</taxon>
        <taxon>Tribonema</taxon>
    </lineage>
</organism>
<dbReference type="GO" id="GO:0006913">
    <property type="term" value="P:nucleocytoplasmic transport"/>
    <property type="evidence" value="ECO:0007669"/>
    <property type="project" value="TreeGrafter"/>
</dbReference>
<dbReference type="GO" id="GO:0005829">
    <property type="term" value="C:cytosol"/>
    <property type="evidence" value="ECO:0007669"/>
    <property type="project" value="TreeGrafter"/>
</dbReference>
<dbReference type="InterPro" id="IPR027038">
    <property type="entry name" value="RanGap"/>
</dbReference>
<dbReference type="GO" id="GO:0005634">
    <property type="term" value="C:nucleus"/>
    <property type="evidence" value="ECO:0007669"/>
    <property type="project" value="TreeGrafter"/>
</dbReference>
<dbReference type="Proteomes" id="UP000664859">
    <property type="component" value="Unassembled WGS sequence"/>
</dbReference>
<dbReference type="PANTHER" id="PTHR24113">
    <property type="entry name" value="RAN GTPASE-ACTIVATING PROTEIN 1"/>
    <property type="match status" value="1"/>
</dbReference>
<dbReference type="SUPFAM" id="SSF52047">
    <property type="entry name" value="RNI-like"/>
    <property type="match status" value="1"/>
</dbReference>
<dbReference type="GO" id="GO:0048471">
    <property type="term" value="C:perinuclear region of cytoplasm"/>
    <property type="evidence" value="ECO:0007669"/>
    <property type="project" value="TreeGrafter"/>
</dbReference>
<dbReference type="Gene3D" id="3.80.10.10">
    <property type="entry name" value="Ribonuclease Inhibitor"/>
    <property type="match status" value="2"/>
</dbReference>
<keyword evidence="6" id="KW-1185">Reference proteome</keyword>
<dbReference type="SMART" id="SM00368">
    <property type="entry name" value="LRR_RI"/>
    <property type="match status" value="7"/>
</dbReference>
<dbReference type="InterPro" id="IPR001611">
    <property type="entry name" value="Leu-rich_rpt"/>
</dbReference>
<dbReference type="EMBL" id="JAFCMP010000468">
    <property type="protein sequence ID" value="KAG5179413.1"/>
    <property type="molecule type" value="Genomic_DNA"/>
</dbReference>
<dbReference type="AlphaFoldDB" id="A0A835YRN5"/>
<evidence type="ECO:0000256" key="2">
    <source>
        <dbReference type="ARBA" id="ARBA00022614"/>
    </source>
</evidence>
<keyword evidence="1" id="KW-0343">GTPase activation</keyword>
<feature type="compositionally biased region" description="Basic residues" evidence="4">
    <location>
        <begin position="17"/>
        <end position="27"/>
    </location>
</feature>
<evidence type="ECO:0000256" key="4">
    <source>
        <dbReference type="SAM" id="MobiDB-lite"/>
    </source>
</evidence>
<comment type="caution">
    <text evidence="5">The sequence shown here is derived from an EMBL/GenBank/DDBJ whole genome shotgun (WGS) entry which is preliminary data.</text>
</comment>
<protein>
    <submittedName>
        <fullName evidence="5">Uncharacterized protein</fullName>
    </submittedName>
</protein>
<name>A0A835YRN5_9STRA</name>
<evidence type="ECO:0000256" key="3">
    <source>
        <dbReference type="ARBA" id="ARBA00022737"/>
    </source>
</evidence>
<dbReference type="GO" id="GO:0005096">
    <property type="term" value="F:GTPase activator activity"/>
    <property type="evidence" value="ECO:0007669"/>
    <property type="project" value="UniProtKB-KW"/>
</dbReference>
<sequence>MLIVQSAFSRESAASPKQRRHHTKRHRGGDAARRALIQDCLQEDGAADGDLPHLYLDRTLIARQGHAALTPDALEQLLLYAQRRRTPGHAALDALEQLLLHGQQRRMPVKKLTLEFNHSEALGLGDYVAANRDLEELSVLCEELSVLREELSVLCETMTDGTLEELAQALTNMTDGTLEELAQALTVSRVTTFRLVAPEITGPKPALQLGAMVAMSQSLRELVLFGCRLGDDGAVEIGRGLATNGMLTALDIAHCGVGDVGCVALAEGMLAARAPRCALRQLNLRHNTIGATGAEALATFLEYQGCSHAASGGDGVQPGALLGLNLGTNPIGDEGAAALAAALRVNGALLSLTLYGCGIGAAGALALAAALADNSALAELKLRGNKGIGARECARLREAFGQRTISGSSEQAAGGAQLKWSRGEATAAGTLRGNKGIGARECARLREAFGQRTISGSSEQAAGNSWNDGLQLPVEVR</sequence>
<proteinExistence type="predicted"/>
<evidence type="ECO:0000313" key="5">
    <source>
        <dbReference type="EMBL" id="KAG5179413.1"/>
    </source>
</evidence>
<reference evidence="5" key="1">
    <citation type="submission" date="2021-02" db="EMBL/GenBank/DDBJ databases">
        <title>First Annotated Genome of the Yellow-green Alga Tribonema minus.</title>
        <authorList>
            <person name="Mahan K.M."/>
        </authorList>
    </citation>
    <scope>NUCLEOTIDE SEQUENCE</scope>
    <source>
        <strain evidence="5">UTEX B ZZ1240</strain>
    </source>
</reference>
<accession>A0A835YRN5</accession>
<evidence type="ECO:0000256" key="1">
    <source>
        <dbReference type="ARBA" id="ARBA00022468"/>
    </source>
</evidence>
<keyword evidence="3" id="KW-0677">Repeat</keyword>
<feature type="region of interest" description="Disordered" evidence="4">
    <location>
        <begin position="1"/>
        <end position="31"/>
    </location>
</feature>
<keyword evidence="2" id="KW-0433">Leucine-rich repeat</keyword>
<dbReference type="PANTHER" id="PTHR24113:SF12">
    <property type="entry name" value="RAN GTPASE-ACTIVATING PROTEIN 1"/>
    <property type="match status" value="1"/>
</dbReference>